<dbReference type="Gene3D" id="1.25.40.390">
    <property type="match status" value="1"/>
</dbReference>
<proteinExistence type="inferred from homology"/>
<feature type="signal peptide" evidence="6">
    <location>
        <begin position="1"/>
        <end position="24"/>
    </location>
</feature>
<evidence type="ECO:0000256" key="1">
    <source>
        <dbReference type="ARBA" id="ARBA00004442"/>
    </source>
</evidence>
<comment type="similarity">
    <text evidence="2">Belongs to the SusD family.</text>
</comment>
<organism evidence="8 9">
    <name type="scientific">Roseisolibacter agri</name>
    <dbReference type="NCBI Taxonomy" id="2014610"/>
    <lineage>
        <taxon>Bacteria</taxon>
        <taxon>Pseudomonadati</taxon>
        <taxon>Gemmatimonadota</taxon>
        <taxon>Gemmatimonadia</taxon>
        <taxon>Gemmatimonadales</taxon>
        <taxon>Gemmatimonadaceae</taxon>
        <taxon>Roseisolibacter</taxon>
    </lineage>
</organism>
<evidence type="ECO:0000256" key="3">
    <source>
        <dbReference type="ARBA" id="ARBA00022729"/>
    </source>
</evidence>
<comment type="caution">
    <text evidence="8">The sequence shown here is derived from an EMBL/GenBank/DDBJ whole genome shotgun (WGS) entry which is preliminary data.</text>
</comment>
<feature type="domain" description="RagB/SusD" evidence="7">
    <location>
        <begin position="344"/>
        <end position="441"/>
    </location>
</feature>
<dbReference type="PROSITE" id="PS51257">
    <property type="entry name" value="PROKAR_LIPOPROTEIN"/>
    <property type="match status" value="1"/>
</dbReference>
<feature type="chain" id="PRO_5041304657" description="RagB/SusD domain-containing protein" evidence="6">
    <location>
        <begin position="25"/>
        <end position="480"/>
    </location>
</feature>
<dbReference type="AlphaFoldDB" id="A0AA37V6S9"/>
<gene>
    <name evidence="8" type="ORF">rosag_22340</name>
</gene>
<keyword evidence="9" id="KW-1185">Reference proteome</keyword>
<evidence type="ECO:0000256" key="2">
    <source>
        <dbReference type="ARBA" id="ARBA00006275"/>
    </source>
</evidence>
<evidence type="ECO:0000256" key="6">
    <source>
        <dbReference type="SAM" id="SignalP"/>
    </source>
</evidence>
<keyword evidence="3 6" id="KW-0732">Signal</keyword>
<dbReference type="Pfam" id="PF07980">
    <property type="entry name" value="SusD_RagB"/>
    <property type="match status" value="1"/>
</dbReference>
<dbReference type="InterPro" id="IPR011990">
    <property type="entry name" value="TPR-like_helical_dom_sf"/>
</dbReference>
<evidence type="ECO:0000313" key="9">
    <source>
        <dbReference type="Proteomes" id="UP001161325"/>
    </source>
</evidence>
<evidence type="ECO:0000256" key="4">
    <source>
        <dbReference type="ARBA" id="ARBA00023136"/>
    </source>
</evidence>
<name>A0AA37V6S9_9BACT</name>
<sequence length="480" mass="50270">MMRNHRTTRPLASATLGALLLAQACSDPTTVPDLNNLPDAVIADGLNANTAQLLTTGLINRDRGVGGFRHLIFAGTLARDVYNIDPSEPRFQQELMGNAIDAAGFIGGGGLTWNDAYNGVRTANTILEGIGSAADLTEAQRQGVRGIAHTFKALLLYRTWELRGPNGIPTDVSPIEASGSALRPISCEASALASIGAVLDSGYAELQAAGATFGVRLPAGFASNGAFDTPAGFARFNRGLKARAEVYRGLIGARQQSFRDALTALDASFVDASAATTAGVYHAFGAAPDLTNPLAVGTVFLNPTIAAPAPGSGLFTNRQGLQAGDQRQAKVIFRTEPVARNGVSTTFGTTLASASATTQTRPLAILRNAELLLLRAQARLELGQLAEATADVNAVRTREGGLAALPTFTSRAEGVQAVLYEKRFSLLLEGAQRLVDLRAYNLLNPTYLGPSQRGTADAFQAALPIPQQERDARGGAVSCQ</sequence>
<dbReference type="SUPFAM" id="SSF48452">
    <property type="entry name" value="TPR-like"/>
    <property type="match status" value="1"/>
</dbReference>
<comment type="subcellular location">
    <subcellularLocation>
        <location evidence="1">Cell outer membrane</location>
    </subcellularLocation>
</comment>
<keyword evidence="5" id="KW-0998">Cell outer membrane</keyword>
<accession>A0AA37V6S9</accession>
<protein>
    <recommendedName>
        <fullName evidence="7">RagB/SusD domain-containing protein</fullName>
    </recommendedName>
</protein>
<dbReference type="InterPro" id="IPR012944">
    <property type="entry name" value="SusD_RagB_dom"/>
</dbReference>
<evidence type="ECO:0000256" key="5">
    <source>
        <dbReference type="ARBA" id="ARBA00023237"/>
    </source>
</evidence>
<evidence type="ECO:0000259" key="7">
    <source>
        <dbReference type="Pfam" id="PF07980"/>
    </source>
</evidence>
<reference evidence="8" key="1">
    <citation type="submission" date="2022-08" db="EMBL/GenBank/DDBJ databases">
        <title>Draft genome sequencing of Roseisolibacter agri AW1220.</title>
        <authorList>
            <person name="Tobiishi Y."/>
            <person name="Tonouchi A."/>
        </authorList>
    </citation>
    <scope>NUCLEOTIDE SEQUENCE</scope>
    <source>
        <strain evidence="8">AW1220</strain>
    </source>
</reference>
<evidence type="ECO:0000313" key="8">
    <source>
        <dbReference type="EMBL" id="GLC25721.1"/>
    </source>
</evidence>
<dbReference type="GO" id="GO:0009279">
    <property type="term" value="C:cell outer membrane"/>
    <property type="evidence" value="ECO:0007669"/>
    <property type="project" value="UniProtKB-SubCell"/>
</dbReference>
<dbReference type="EMBL" id="BRXS01000003">
    <property type="protein sequence ID" value="GLC25721.1"/>
    <property type="molecule type" value="Genomic_DNA"/>
</dbReference>
<dbReference type="RefSeq" id="WP_284350182.1">
    <property type="nucleotide sequence ID" value="NZ_BRXS01000003.1"/>
</dbReference>
<dbReference type="Proteomes" id="UP001161325">
    <property type="component" value="Unassembled WGS sequence"/>
</dbReference>
<keyword evidence="4" id="KW-0472">Membrane</keyword>